<keyword evidence="2" id="KW-1185">Reference proteome</keyword>
<sequence>MSLARPYAAAMPKEARSSVGAIRNLDPLAFDACWFHEYCMRSTEVAEFFVYYNFVSQKKICSLLVTCSHEPVANYRSFYLAGTALD</sequence>
<evidence type="ECO:0000313" key="2">
    <source>
        <dbReference type="Proteomes" id="UP000244336"/>
    </source>
</evidence>
<evidence type="ECO:0000313" key="1">
    <source>
        <dbReference type="EMBL" id="PUZ68876.1"/>
    </source>
</evidence>
<dbReference type="EMBL" id="CM009750">
    <property type="protein sequence ID" value="PUZ68876.1"/>
    <property type="molecule type" value="Genomic_DNA"/>
</dbReference>
<protein>
    <submittedName>
        <fullName evidence="1">Uncharacterized protein</fullName>
    </submittedName>
</protein>
<dbReference type="Gramene" id="PUZ68876">
    <property type="protein sequence ID" value="PUZ68876"/>
    <property type="gene ID" value="GQ55_2G063400"/>
</dbReference>
<dbReference type="Proteomes" id="UP000244336">
    <property type="component" value="Chromosome 2"/>
</dbReference>
<proteinExistence type="predicted"/>
<dbReference type="AlphaFoldDB" id="A0A2T7EM28"/>
<accession>A0A2T7EM28</accession>
<gene>
    <name evidence="1" type="ORF">GQ55_2G063400</name>
</gene>
<name>A0A2T7EM28_9POAL</name>
<organism evidence="1 2">
    <name type="scientific">Panicum hallii var. hallii</name>
    <dbReference type="NCBI Taxonomy" id="1504633"/>
    <lineage>
        <taxon>Eukaryota</taxon>
        <taxon>Viridiplantae</taxon>
        <taxon>Streptophyta</taxon>
        <taxon>Embryophyta</taxon>
        <taxon>Tracheophyta</taxon>
        <taxon>Spermatophyta</taxon>
        <taxon>Magnoliopsida</taxon>
        <taxon>Liliopsida</taxon>
        <taxon>Poales</taxon>
        <taxon>Poaceae</taxon>
        <taxon>PACMAD clade</taxon>
        <taxon>Panicoideae</taxon>
        <taxon>Panicodae</taxon>
        <taxon>Paniceae</taxon>
        <taxon>Panicinae</taxon>
        <taxon>Panicum</taxon>
        <taxon>Panicum sect. Panicum</taxon>
    </lineage>
</organism>
<reference evidence="1 2" key="1">
    <citation type="submission" date="2018-04" db="EMBL/GenBank/DDBJ databases">
        <title>WGS assembly of Panicum hallii var. hallii HAL2.</title>
        <authorList>
            <person name="Lovell J."/>
            <person name="Jenkins J."/>
            <person name="Lowry D."/>
            <person name="Mamidi S."/>
            <person name="Sreedasyam A."/>
            <person name="Weng X."/>
            <person name="Barry K."/>
            <person name="Bonette J."/>
            <person name="Campitelli B."/>
            <person name="Daum C."/>
            <person name="Gordon S."/>
            <person name="Gould B."/>
            <person name="Lipzen A."/>
            <person name="MacQueen A."/>
            <person name="Palacio-Mejia J."/>
            <person name="Plott C."/>
            <person name="Shakirov E."/>
            <person name="Shu S."/>
            <person name="Yoshinaga Y."/>
            <person name="Zane M."/>
            <person name="Rokhsar D."/>
            <person name="Grimwood J."/>
            <person name="Schmutz J."/>
            <person name="Juenger T."/>
        </authorList>
    </citation>
    <scope>NUCLEOTIDE SEQUENCE [LARGE SCALE GENOMIC DNA]</scope>
    <source>
        <strain evidence="2">cv. HAL2</strain>
    </source>
</reference>